<dbReference type="SUPFAM" id="SSF69318">
    <property type="entry name" value="Integrin alpha N-terminal domain"/>
    <property type="match status" value="1"/>
</dbReference>
<gene>
    <name evidence="3" type="ORF">QTG54_001456</name>
</gene>
<proteinExistence type="predicted"/>
<sequence>MIAVTLHHIQLTPTAEAQQQQFQQQQHRRQSFSIHQSRFTQTRWCSHNHLSIIAPIGFTPPSASDGGISSSFAAGGDSSIRASMELAFYSPFQSTPPNLLNKGDSKKIRSKKREKTARPVPLDIDGDGIANKLKKEHSTIVEEKGWGGTANEGSWGLRVLTLKLMHHRQQQQQLDGGGGGTIAGPFAPRTLFLSPLVPDSTKNTNDGKDEHNASSSSPNIYPIKLLSVHIPIQRTHLGEEEKSRQRHKKLNEGGSSGGYGKNKEIPRKDDPNFASYDHTRHYFCGRDWHHAANSCHKHCPDGISSSCADGETCFADTPCDVHLPDVESSNSNDSDKNNDESTTMALTARGTLPGIATVWSDGSVSVHAITADVPKSSRESDSTQHRPKRARQKQKKPELELRQLWRVYPLVGSSGNENSDNARDKHDGRGGDTVIFDELGITYESGVIFDDNKVGNHGAFLIGGRYTLTSRDGNQNPERVSFHALNALDGTPLWELKGQNNGKKTKDAKQDFQVPIIHTTSSARRRSHLPTADTLDPDLDNENAFIEGDDVMTSEECLTHFRTSVLNIESGAMPHEFWNDGEYGSISVGRFDRTRKSGGKRGRQSGKKGQHLLQNSLVGGSHHKAGARSKERISKRVAGSAGIALNTKSKGWQSDLISRAVPRRLLNQQRYNAKHPRMGKPNVVLFHGRDGLAVVSLKNGRPVCHISLTDHALYADLDQDGKLDTVQVVTSPEEFSASTGVQSLIQKITGEKKDHISQPDAPVICHALVTSGLPPQEELFTAPLCLGGPSMSYHPQSGLSAAAPLLVEGSMGYGNDVVFAMNNGVIVRYDSNGREIWRKKGGLKDGTPYWSRSDTAFLGRIQFGSVKESHSSVSASSHRNQHRPGSPLRPILLSGEEGAALISPASGRVLSSVTFPQHVTAQPLLGDLNGDGTDDLLVVSADGLWGYRVVVDSGISGFFRIIIVTLLIGIAIAALVHKTSHQSGRHKRSMDA</sequence>
<feature type="compositionally biased region" description="Basic residues" evidence="1">
    <location>
        <begin position="385"/>
        <end position="394"/>
    </location>
</feature>
<feature type="compositionally biased region" description="Basic and acidic residues" evidence="1">
    <location>
        <begin position="375"/>
        <end position="384"/>
    </location>
</feature>
<feature type="region of interest" description="Disordered" evidence="1">
    <location>
        <begin position="237"/>
        <end position="270"/>
    </location>
</feature>
<evidence type="ECO:0008006" key="5">
    <source>
        <dbReference type="Google" id="ProtNLM"/>
    </source>
</evidence>
<reference evidence="3" key="1">
    <citation type="submission" date="2023-06" db="EMBL/GenBank/DDBJ databases">
        <title>Survivors Of The Sea: Transcriptome response of Skeletonema marinoi to long-term dormancy.</title>
        <authorList>
            <person name="Pinder M.I.M."/>
            <person name="Kourtchenko O."/>
            <person name="Robertson E.K."/>
            <person name="Larsson T."/>
            <person name="Maumus F."/>
            <person name="Osuna-Cruz C.M."/>
            <person name="Vancaester E."/>
            <person name="Stenow R."/>
            <person name="Vandepoele K."/>
            <person name="Ploug H."/>
            <person name="Bruchert V."/>
            <person name="Godhe A."/>
            <person name="Topel M."/>
        </authorList>
    </citation>
    <scope>NUCLEOTIDE SEQUENCE</scope>
    <source>
        <strain evidence="3">R05AC</strain>
    </source>
</reference>
<protein>
    <recommendedName>
        <fullName evidence="5">FG-GAP repeat-containing protein</fullName>
    </recommendedName>
</protein>
<dbReference type="AlphaFoldDB" id="A0AAD9DJ75"/>
<dbReference type="PANTHER" id="PTHR34284">
    <property type="entry name" value="FG-GAP REPEAT-CONTAINING PROTEIN"/>
    <property type="match status" value="1"/>
</dbReference>
<dbReference type="EMBL" id="JATAAI010000002">
    <property type="protein sequence ID" value="KAK1747493.1"/>
    <property type="molecule type" value="Genomic_DNA"/>
</dbReference>
<comment type="caution">
    <text evidence="3">The sequence shown here is derived from an EMBL/GenBank/DDBJ whole genome shotgun (WGS) entry which is preliminary data.</text>
</comment>
<dbReference type="InterPro" id="IPR028994">
    <property type="entry name" value="Integrin_alpha_N"/>
</dbReference>
<name>A0AAD9DJ75_9STRA</name>
<keyword evidence="2" id="KW-0812">Transmembrane</keyword>
<keyword evidence="4" id="KW-1185">Reference proteome</keyword>
<keyword evidence="2" id="KW-0472">Membrane</keyword>
<dbReference type="Proteomes" id="UP001224775">
    <property type="component" value="Unassembled WGS sequence"/>
</dbReference>
<evidence type="ECO:0000313" key="3">
    <source>
        <dbReference type="EMBL" id="KAK1747493.1"/>
    </source>
</evidence>
<organism evidence="3 4">
    <name type="scientific">Skeletonema marinoi</name>
    <dbReference type="NCBI Taxonomy" id="267567"/>
    <lineage>
        <taxon>Eukaryota</taxon>
        <taxon>Sar</taxon>
        <taxon>Stramenopiles</taxon>
        <taxon>Ochrophyta</taxon>
        <taxon>Bacillariophyta</taxon>
        <taxon>Coscinodiscophyceae</taxon>
        <taxon>Thalassiosirophycidae</taxon>
        <taxon>Thalassiosirales</taxon>
        <taxon>Skeletonemataceae</taxon>
        <taxon>Skeletonema</taxon>
        <taxon>Skeletonema marinoi-dohrnii complex</taxon>
    </lineage>
</organism>
<feature type="region of interest" description="Disordered" evidence="1">
    <location>
        <begin position="591"/>
        <end position="632"/>
    </location>
</feature>
<keyword evidence="2" id="KW-1133">Transmembrane helix</keyword>
<evidence type="ECO:0000313" key="4">
    <source>
        <dbReference type="Proteomes" id="UP001224775"/>
    </source>
</evidence>
<dbReference type="PANTHER" id="PTHR34284:SF1">
    <property type="entry name" value="FG-GAP REPEAT-CONTAINING PROTEIN"/>
    <property type="match status" value="1"/>
</dbReference>
<feature type="transmembrane region" description="Helical" evidence="2">
    <location>
        <begin position="957"/>
        <end position="977"/>
    </location>
</feature>
<feature type="region of interest" description="Disordered" evidence="1">
    <location>
        <begin position="193"/>
        <end position="220"/>
    </location>
</feature>
<feature type="compositionally biased region" description="Basic and acidic residues" evidence="1">
    <location>
        <begin position="261"/>
        <end position="270"/>
    </location>
</feature>
<evidence type="ECO:0000256" key="2">
    <source>
        <dbReference type="SAM" id="Phobius"/>
    </source>
</evidence>
<evidence type="ECO:0000256" key="1">
    <source>
        <dbReference type="SAM" id="MobiDB-lite"/>
    </source>
</evidence>
<feature type="compositionally biased region" description="Basic residues" evidence="1">
    <location>
        <begin position="596"/>
        <end position="610"/>
    </location>
</feature>
<accession>A0AAD9DJ75</accession>
<feature type="region of interest" description="Disordered" evidence="1">
    <location>
        <begin position="370"/>
        <end position="398"/>
    </location>
</feature>
<feature type="region of interest" description="Disordered" evidence="1">
    <location>
        <begin position="99"/>
        <end position="123"/>
    </location>
</feature>